<dbReference type="GeneID" id="123190573"/>
<evidence type="ECO:0000313" key="4">
    <source>
        <dbReference type="Proteomes" id="UP000019116"/>
    </source>
</evidence>
<proteinExistence type="predicted"/>
<keyword evidence="1" id="KW-0560">Oxidoreductase</keyword>
<gene>
    <name evidence="3" type="primary">LOC123190573</name>
</gene>
<dbReference type="Gene3D" id="3.40.50.720">
    <property type="entry name" value="NAD(P)-binding Rossmann-like Domain"/>
    <property type="match status" value="1"/>
</dbReference>
<keyword evidence="4" id="KW-1185">Reference proteome</keyword>
<dbReference type="OMA" id="ERYICST"/>
<sequence length="338" mass="36565">MSAAEGRKTACVTGGSGYIAAVLIKLLLEKGYAVKTTVRDPDDMEKNSHLKDLQALGPLEVIGAQLDVEGSFDEAVSGCDYAFLVAAPMNIDAADPEKDMIEAAVQGTLNVMRSCVRAGTVKRVILTSSDAAVSRRPLHGGGHVLDEGSWSDVEYLRTNKPPIWAYAVSKVLLEKAASEFAEENGVSLVTVLPVFTLGAAPLSKAKTSVPLTLSLLSGDETFLNMLIGLQLITDSMAISHVEDVCRAKVFVAENESSSGRYICCSHNTTVLQLSRFLKEKYPQYNVQPERFDGSPEKPKVCLSSEKLIGEGFVFKYNDLGEIFDNLVEYGRTTGILPY</sequence>
<dbReference type="RefSeq" id="XP_044459182.1">
    <property type="nucleotide sequence ID" value="XM_044603247.1"/>
</dbReference>
<dbReference type="SMR" id="A0A3B6B539"/>
<dbReference type="PANTHER" id="PTHR10366:SF727">
    <property type="entry name" value="OS10G0477900 PROTEIN"/>
    <property type="match status" value="1"/>
</dbReference>
<dbReference type="Proteomes" id="UP000019116">
    <property type="component" value="Chromosome 2A"/>
</dbReference>
<dbReference type="PaxDb" id="4565-Traes_2AL_DE86B9FD4.1"/>
<evidence type="ECO:0000259" key="2">
    <source>
        <dbReference type="Pfam" id="PF01370"/>
    </source>
</evidence>
<dbReference type="STRING" id="4565.A0A3B6B539"/>
<dbReference type="EnsemblPlants" id="TraesCS2A02G482200.1">
    <property type="protein sequence ID" value="TraesCS2A02G482200.1"/>
    <property type="gene ID" value="TraesCS2A02G482200"/>
</dbReference>
<evidence type="ECO:0000313" key="3">
    <source>
        <dbReference type="EnsemblPlants" id="TraesCS2A02G482200.1"/>
    </source>
</evidence>
<organism evidence="3">
    <name type="scientific">Triticum aestivum</name>
    <name type="common">Wheat</name>
    <dbReference type="NCBI Taxonomy" id="4565"/>
    <lineage>
        <taxon>Eukaryota</taxon>
        <taxon>Viridiplantae</taxon>
        <taxon>Streptophyta</taxon>
        <taxon>Embryophyta</taxon>
        <taxon>Tracheophyta</taxon>
        <taxon>Spermatophyta</taxon>
        <taxon>Magnoliopsida</taxon>
        <taxon>Liliopsida</taxon>
        <taxon>Poales</taxon>
        <taxon>Poaceae</taxon>
        <taxon>BOP clade</taxon>
        <taxon>Pooideae</taxon>
        <taxon>Triticodae</taxon>
        <taxon>Triticeae</taxon>
        <taxon>Triticinae</taxon>
        <taxon>Triticum</taxon>
    </lineage>
</organism>
<reference evidence="3" key="1">
    <citation type="submission" date="2018-08" db="EMBL/GenBank/DDBJ databases">
        <authorList>
            <person name="Rossello M."/>
        </authorList>
    </citation>
    <scope>NUCLEOTIDE SEQUENCE [LARGE SCALE GENOMIC DNA]</scope>
    <source>
        <strain evidence="3">cv. Chinese Spring</strain>
    </source>
</reference>
<dbReference type="SUPFAM" id="SSF51735">
    <property type="entry name" value="NAD(P)-binding Rossmann-fold domains"/>
    <property type="match status" value="1"/>
</dbReference>
<dbReference type="InterPro" id="IPR050425">
    <property type="entry name" value="NAD(P)_dehydrat-like"/>
</dbReference>
<dbReference type="OrthoDB" id="2735536at2759"/>
<feature type="domain" description="NAD-dependent epimerase/dehydratase" evidence="2">
    <location>
        <begin position="11"/>
        <end position="257"/>
    </location>
</feature>
<dbReference type="InterPro" id="IPR036291">
    <property type="entry name" value="NAD(P)-bd_dom_sf"/>
</dbReference>
<dbReference type="InterPro" id="IPR001509">
    <property type="entry name" value="Epimerase_deHydtase"/>
</dbReference>
<dbReference type="AlphaFoldDB" id="A0A3B6B539"/>
<dbReference type="FunFam" id="3.40.50.720:FF:000428">
    <property type="entry name" value="Leucoanthocyanidin reductase"/>
    <property type="match status" value="1"/>
</dbReference>
<protein>
    <recommendedName>
        <fullName evidence="2">NAD-dependent epimerase/dehydratase domain-containing protein</fullName>
    </recommendedName>
</protein>
<name>A0A3B6B539_WHEAT</name>
<accession>A0A3B6B539</accession>
<dbReference type="Pfam" id="PF01370">
    <property type="entry name" value="Epimerase"/>
    <property type="match status" value="1"/>
</dbReference>
<dbReference type="CDD" id="cd08958">
    <property type="entry name" value="FR_SDR_e"/>
    <property type="match status" value="1"/>
</dbReference>
<evidence type="ECO:0000256" key="1">
    <source>
        <dbReference type="ARBA" id="ARBA00023002"/>
    </source>
</evidence>
<reference evidence="3" key="2">
    <citation type="submission" date="2018-10" db="UniProtKB">
        <authorList>
            <consortium name="EnsemblPlants"/>
        </authorList>
    </citation>
    <scope>IDENTIFICATION</scope>
</reference>
<dbReference type="Gramene" id="TraesCS2A02G482200.1">
    <property type="protein sequence ID" value="TraesCS2A02G482200.1"/>
    <property type="gene ID" value="TraesCS2A02G482200"/>
</dbReference>
<dbReference type="GO" id="GO:0016616">
    <property type="term" value="F:oxidoreductase activity, acting on the CH-OH group of donors, NAD or NADP as acceptor"/>
    <property type="evidence" value="ECO:0000318"/>
    <property type="project" value="GO_Central"/>
</dbReference>
<dbReference type="PANTHER" id="PTHR10366">
    <property type="entry name" value="NAD DEPENDENT EPIMERASE/DEHYDRATASE"/>
    <property type="match status" value="1"/>
</dbReference>
<dbReference type="Gramene" id="TraesCS2A03G1127400.1">
    <property type="protein sequence ID" value="TraesCS2A03G1127400.1.CDS"/>
    <property type="gene ID" value="TraesCS2A03G1127400"/>
</dbReference>